<dbReference type="AlphaFoldDB" id="A0AA37T2X1"/>
<accession>A0AA37T2X1</accession>
<evidence type="ECO:0000313" key="2">
    <source>
        <dbReference type="EMBL" id="GLS26009.1"/>
    </source>
</evidence>
<dbReference type="Pfam" id="PF04018">
    <property type="entry name" value="VCA0040-like"/>
    <property type="match status" value="1"/>
</dbReference>
<dbReference type="PANTHER" id="PTHR37308">
    <property type="entry name" value="INTEGRAL MEMBRANE PROTEIN"/>
    <property type="match status" value="1"/>
</dbReference>
<protein>
    <submittedName>
        <fullName evidence="2">DUF368 domain-containing protein</fullName>
    </submittedName>
</protein>
<feature type="transmembrane region" description="Helical" evidence="1">
    <location>
        <begin position="202"/>
        <end position="222"/>
    </location>
</feature>
<feature type="transmembrane region" description="Helical" evidence="1">
    <location>
        <begin position="131"/>
        <end position="148"/>
    </location>
</feature>
<dbReference type="Proteomes" id="UP001156870">
    <property type="component" value="Unassembled WGS sequence"/>
</dbReference>
<evidence type="ECO:0000313" key="3">
    <source>
        <dbReference type="Proteomes" id="UP001156870"/>
    </source>
</evidence>
<dbReference type="EMBL" id="BSPD01000037">
    <property type="protein sequence ID" value="GLS26009.1"/>
    <property type="molecule type" value="Genomic_DNA"/>
</dbReference>
<keyword evidence="1" id="KW-1133">Transmembrane helix</keyword>
<reference evidence="2 3" key="1">
    <citation type="journal article" date="2014" name="Int. J. Syst. Evol. Microbiol.">
        <title>Complete genome sequence of Corynebacterium casei LMG S-19264T (=DSM 44701T), isolated from a smear-ripened cheese.</title>
        <authorList>
            <consortium name="US DOE Joint Genome Institute (JGI-PGF)"/>
            <person name="Walter F."/>
            <person name="Albersmeier A."/>
            <person name="Kalinowski J."/>
            <person name="Ruckert C."/>
        </authorList>
    </citation>
    <scope>NUCLEOTIDE SEQUENCE [LARGE SCALE GENOMIC DNA]</scope>
    <source>
        <strain evidence="2 3">NBRC 110095</strain>
    </source>
</reference>
<feature type="transmembrane region" description="Helical" evidence="1">
    <location>
        <begin position="101"/>
        <end position="119"/>
    </location>
</feature>
<keyword evidence="3" id="KW-1185">Reference proteome</keyword>
<feature type="transmembrane region" description="Helical" evidence="1">
    <location>
        <begin position="72"/>
        <end position="95"/>
    </location>
</feature>
<name>A0AA37T2X1_9GAMM</name>
<organism evidence="2 3">
    <name type="scientific">Marinibactrum halimedae</name>
    <dbReference type="NCBI Taxonomy" id="1444977"/>
    <lineage>
        <taxon>Bacteria</taxon>
        <taxon>Pseudomonadati</taxon>
        <taxon>Pseudomonadota</taxon>
        <taxon>Gammaproteobacteria</taxon>
        <taxon>Cellvibrionales</taxon>
        <taxon>Cellvibrionaceae</taxon>
        <taxon>Marinibactrum</taxon>
    </lineage>
</organism>
<dbReference type="PANTHER" id="PTHR37308:SF1">
    <property type="entry name" value="POLYPRENYL-PHOSPHATE TRANSPORTER"/>
    <property type="match status" value="1"/>
</dbReference>
<dbReference type="InterPro" id="IPR007163">
    <property type="entry name" value="VCA0040-like"/>
</dbReference>
<sequence>MGESVKYYVLLILRGMAMGAADVVPGVSGGTIAFITGIYEELLDSIRKIGPNTLKALLNEGIPGAWRQCNGAFLASIFGGIAISMVSFARMITWALENHPILVWSFFFGLVAASVVYIFRQLTSVSWREIMALAIGLGLAVFVSVARPVALPDYWWVVMLSGSVAICAMILPGISGSFILLLIGIYPVFIGAIESFNLPLIASFLLGCGVGLLAFSHVLSWLLKHYHNVTLALLTGFLMGSLNVIWPWKQILETTVDRHGEVIPLVQQNILPLTYESLIGLPSQLWPAIGVMFLGLFLVLGLEAISNNMSRCE</sequence>
<gene>
    <name evidence="2" type="ORF">GCM10007877_17240</name>
</gene>
<dbReference type="RefSeq" id="WP_232593223.1">
    <property type="nucleotide sequence ID" value="NZ_BSPD01000037.1"/>
</dbReference>
<comment type="caution">
    <text evidence="2">The sequence shown here is derived from an EMBL/GenBank/DDBJ whole genome shotgun (WGS) entry which is preliminary data.</text>
</comment>
<keyword evidence="1" id="KW-0472">Membrane</keyword>
<feature type="transmembrane region" description="Helical" evidence="1">
    <location>
        <begin position="285"/>
        <end position="305"/>
    </location>
</feature>
<feature type="transmembrane region" description="Helical" evidence="1">
    <location>
        <begin position="229"/>
        <end position="248"/>
    </location>
</feature>
<evidence type="ECO:0000256" key="1">
    <source>
        <dbReference type="SAM" id="Phobius"/>
    </source>
</evidence>
<proteinExistence type="predicted"/>
<keyword evidence="1" id="KW-0812">Transmembrane</keyword>